<dbReference type="EMBL" id="CAMXCT010002890">
    <property type="protein sequence ID" value="CAI4001131.1"/>
    <property type="molecule type" value="Genomic_DNA"/>
</dbReference>
<proteinExistence type="predicted"/>
<feature type="compositionally biased region" description="Basic and acidic residues" evidence="2">
    <location>
        <begin position="2934"/>
        <end position="2943"/>
    </location>
</feature>
<accession>A0A9P1D1C8</accession>
<feature type="compositionally biased region" description="Polar residues" evidence="2">
    <location>
        <begin position="292"/>
        <end position="313"/>
    </location>
</feature>
<feature type="region of interest" description="Disordered" evidence="2">
    <location>
        <begin position="1232"/>
        <end position="1346"/>
    </location>
</feature>
<dbReference type="Gene3D" id="3.40.50.150">
    <property type="entry name" value="Vaccinia Virus protein VP39"/>
    <property type="match status" value="1"/>
</dbReference>
<feature type="compositionally biased region" description="Acidic residues" evidence="2">
    <location>
        <begin position="1286"/>
        <end position="1318"/>
    </location>
</feature>
<feature type="region of interest" description="Disordered" evidence="2">
    <location>
        <begin position="1362"/>
        <end position="1426"/>
    </location>
</feature>
<reference evidence="3" key="1">
    <citation type="submission" date="2022-10" db="EMBL/GenBank/DDBJ databases">
        <authorList>
            <person name="Chen Y."/>
            <person name="Dougan E. K."/>
            <person name="Chan C."/>
            <person name="Rhodes N."/>
            <person name="Thang M."/>
        </authorList>
    </citation>
    <scope>NUCLEOTIDE SEQUENCE</scope>
</reference>
<dbReference type="InterPro" id="IPR029063">
    <property type="entry name" value="SAM-dependent_MTases_sf"/>
</dbReference>
<reference evidence="4" key="2">
    <citation type="submission" date="2024-04" db="EMBL/GenBank/DDBJ databases">
        <authorList>
            <person name="Chen Y."/>
            <person name="Shah S."/>
            <person name="Dougan E. K."/>
            <person name="Thang M."/>
            <person name="Chan C."/>
        </authorList>
    </citation>
    <scope>NUCLEOTIDE SEQUENCE [LARGE SCALE GENOMIC DNA]</scope>
</reference>
<evidence type="ECO:0000313" key="4">
    <source>
        <dbReference type="EMBL" id="CAL1154506.1"/>
    </source>
</evidence>
<feature type="coiled-coil region" evidence="1">
    <location>
        <begin position="897"/>
        <end position="924"/>
    </location>
</feature>
<evidence type="ECO:0000313" key="3">
    <source>
        <dbReference type="EMBL" id="CAI4001131.1"/>
    </source>
</evidence>
<feature type="region of interest" description="Disordered" evidence="2">
    <location>
        <begin position="2094"/>
        <end position="2126"/>
    </location>
</feature>
<comment type="caution">
    <text evidence="3">The sequence shown here is derived from an EMBL/GenBank/DDBJ whole genome shotgun (WGS) entry which is preliminary data.</text>
</comment>
<sequence>CTGCFAEAFVFKELGIPFRALGISEMNPAYQNFCKENHMFEHLHATMEEQSCAAPCLLHNGVDHCSPAVGADGEFQSPAFACFGTPCPPFSPQRPKRFHKGSVQEHHAYMTTFQGAVSFMKRFEPKTAIMEQVEGFDQRFSSDEPETPKTRFVSLLAQTEWKNGGYLILTFKMAADDWMSISRRSLLQQQVLFHAAQQAKREDLEAEDVPRGDSVNPAKNILFQGRHCIMSRSVSQATSGTDRIVASLVLQAVGGLWCSFLSFIQQLIRSGQWKGLLFSVARRYDETPLRSRVNSKSETQQDSQDATSGQSGLDPSVAKVPKAAKIMQSEFFIHAVLQHVQSGRPVHLKGKVPTFLQCLQTTKAQQISQCQQAVMSEVPNLRSTADCFLMRQMFVTTDRFGANLSAEKDLQSKFAGETSHKPFGWTQSSCVVHMVSSCEKAMSDVLGGHTGGMISVGLAMWTVGATKELRKCLMSVFEEELPIRVGEARGHQHRRALYDLFLPLDDSTCTEINNPEKKKRRKYSQRDTARRRAIISHYLNGDVGPDSLGIIHWSKDPLSREDLLQEIELLLVPALIPGPCPVLNRGKWLGCEKTFRWIGLLLSHFDLLPKIFKRWKGNNPASGATAAPSSLDGAEVGPQWGGWLRVAQIAADSAAETKPQRLESPQAAGLDAEEDDAHEFLAAPALDPVTGDIDWAEQNRANIAKAYAWLEWEMEQEYKQSQGKNCFHEVLDVPSLMQGRGGSATTVDCWPQSRAVSTIWCSLGNADISGRTSALPKGRIDYTFQGDFPRRQRKKSRRQRQGASLGGPWRAFLHHRYGGQFLTKRLLQQASGEYSAIKLAAGDDWKYYKEMGLMATLAGRAGHKVLKQEKPGPGYVSPGLQKLRDAKSNALSIPGGIKCLESQLAELNERCKKENAAAQEQESRNLAHLQLASAESHTALATELGLETSGHPFAWSDTCDPRMKTCFQACPGAGHLPTALTYFAPADLVALEACKHTGFEYRGHGFGLANSLKETWAEKHSLQPYLFLKREKDEHGKKKKKQYSAARRAMVKGFILLKLEPKQPETQAAEHSTDGVPMQPEVLPLTSNLSGWHQLAIDLAPPPLEIQPDKRNSAELPDTLWYHIGYVNYKTMHFSGLPLTCIKVMNHGRGPPHNIEAHLEAKDPVVFFRSFEFLKERVSFSHAYVASFWLLDSSNVLLPQSKMMPKHVVAFPYSKMEPFNVWKGTVQEAKDRKDLEEKKKNKPGGRRRKYKPGKGESITRYFGAAKRRKRQQSDALAVAGQKEGQPELDLDDEPVDDAEEQDDEFPPADPNNEELELESTDHSSDSDLEGEADEGNPYADLEGAVLHDVAPEGHEVADFWGEEGGEEEDPSHFDPDPDIDALPDPPPPQATPAESGLDPADPLAGPMSSRGPEPGPTREHGAFRDMNPDMITIPSHGFLKFYREGRITAHCTVHSDHNKDCRRSRTIRESAMDGRDGQGRPIGLLVAWLKDPNCHGKVARTHVHSLKDRLEARSFFNSLPGSSEFSQHERERGRWESEEPFTIYLVLLRKDCFNKEYCSILKTLVVEAHFALRPVACIGGFMRGEPRIFLPALAPLVAFGYFEDFAKLQRERPRVPVENVFLDEQHEIFREHMELDKVEGKQASAEETLADDGKQWCKQIVSWRDELGLSRKSTIVDVSQNPCRALSNHQIRSLAGEGMFLPSLGMLVWALLVTGAFMTETDRDDEWEVADAGGAVKHSRANQASGCMRVDSERMMMERKGKGPETLMLLPREQPDRAETVSVAPSSRATLLTAERKKAKQVNVKWQPCPICLKGPDVPEGQWYEYNAKKEPIGAGCKVHVLTIMFGYPDRDIESVARDYHSKTDRTTKLEVNAASIVMSKLMPSLPNVLPEASVNVTKSFRTESYYKCAFLSEADVARIYSVSAKSLKLKSTVLQLEDGTGTLTGFYVGLWGMPDHIRAAVRKVKISSMICVEHQDFLLSPSVQCRAEQAAATLQVALQNQVAARPTAECCSGRHGLHSHEALMEKGAAILEERETAELELCQAEREKEEDDEDALGDDDEEAANRSDAESVTLCAPPTVKFNIGNLAGSGLGSAAAKKKQPKSKKAAKAAEGGDSELMDTGDGETMSEEDFLNMIESWKDVKMKQIFKELDNQPHACLQALFPDVVLIQKMKVGHQIKGARSLVKKLQAARSPAADVLDQRISLIERCQVLGFKKVKQLARSDLIAHVTCIENSKLLKLPFRLRLDILERLCDETVLDYLQVDPAGKVDPAEILGELCGRFRFWQHEDDEAVSELKLSIAQILIREEGRLQCLGKTGELSDSEMKEAIQHSQQAAAECLMASFGNPALLQTIQDGNKKRSKLVAILEGFAKLCLDWDKVLEDPDSDYDSESFWVPAMDYIKLCTRGLLSLLSVVPGHLGCNISDCNDLRKYTGSNLFVTTTRDAILQSDFWTRLYDDLVSRGTASMKLAPELASLTERLQASKVDEKALAQAVARIPELKKQMRAGACSDIDKLMYKKLVLLAKGVLNKEETDVTMCLLESLISGLAMYKSTEGVLQLLQKLEQYQKKECKALAACEIRFRIEEYPASVEADMPEGGFAKLLSKLAEVCDQLDTLTPSILAKLKLVCWWHFRELHGKAEEPADHTFQCRPYVSKLKDVLRRFTAEPDGKEPVENGPETFDAAKLSWMNLSLDAFLLMKDFLTAAEDSKCKRSEGLDALLKVARMLTSLLAKIETYEADRVLGAGPDSVPSVLQWSWLDKGHNMVKESLALTDGVEMRSANLKEELQQSLLHLHSVTQKMHLSQSGDSWKADLNSDSGLEEVIAEAQKDDSLSILNGGDVDGALSRMEQVLQKAKRFGQQLDGLEHLERRCDLFNTIVPEAHEELKLARAVKVEGLLCMALETSLQKGAAASTLSWAKDIVRSQLGDVTGGKVSEDDIHPAREMPPGLESLA</sequence>
<feature type="region of interest" description="Disordered" evidence="2">
    <location>
        <begin position="289"/>
        <end position="316"/>
    </location>
</feature>
<name>A0A9P1D1C8_9DINO</name>
<feature type="non-terminal residue" evidence="3">
    <location>
        <position position="1"/>
    </location>
</feature>
<feature type="compositionally biased region" description="Basic residues" evidence="2">
    <location>
        <begin position="1240"/>
        <end position="1252"/>
    </location>
</feature>
<protein>
    <submittedName>
        <fullName evidence="3">Uncharacterized protein</fullName>
    </submittedName>
</protein>
<feature type="compositionally biased region" description="Acidic residues" evidence="2">
    <location>
        <begin position="2049"/>
        <end position="2063"/>
    </location>
</feature>
<feature type="compositionally biased region" description="Basic residues" evidence="2">
    <location>
        <begin position="2098"/>
        <end position="2109"/>
    </location>
</feature>
<evidence type="ECO:0000256" key="2">
    <source>
        <dbReference type="SAM" id="MobiDB-lite"/>
    </source>
</evidence>
<feature type="non-terminal residue" evidence="3">
    <location>
        <position position="2953"/>
    </location>
</feature>
<feature type="compositionally biased region" description="Basic and acidic residues" evidence="2">
    <location>
        <begin position="1416"/>
        <end position="1426"/>
    </location>
</feature>
<evidence type="ECO:0000256" key="1">
    <source>
        <dbReference type="SAM" id="Coils"/>
    </source>
</evidence>
<feature type="region of interest" description="Disordered" evidence="2">
    <location>
        <begin position="2930"/>
        <end position="2953"/>
    </location>
</feature>
<dbReference type="OrthoDB" id="461059at2759"/>
<gene>
    <name evidence="3" type="ORF">C1SCF055_LOCUS27204</name>
</gene>
<organism evidence="3">
    <name type="scientific">Cladocopium goreaui</name>
    <dbReference type="NCBI Taxonomy" id="2562237"/>
    <lineage>
        <taxon>Eukaryota</taxon>
        <taxon>Sar</taxon>
        <taxon>Alveolata</taxon>
        <taxon>Dinophyceae</taxon>
        <taxon>Suessiales</taxon>
        <taxon>Symbiodiniaceae</taxon>
        <taxon>Cladocopium</taxon>
    </lineage>
</organism>
<feature type="compositionally biased region" description="Acidic residues" evidence="2">
    <location>
        <begin position="2115"/>
        <end position="2126"/>
    </location>
</feature>
<dbReference type="EMBL" id="CAMXCT020002890">
    <property type="protein sequence ID" value="CAL1154506.1"/>
    <property type="molecule type" value="Genomic_DNA"/>
</dbReference>
<feature type="region of interest" description="Disordered" evidence="2">
    <location>
        <begin position="2046"/>
        <end position="2072"/>
    </location>
</feature>
<keyword evidence="1" id="KW-0175">Coiled coil</keyword>